<evidence type="ECO:0008006" key="3">
    <source>
        <dbReference type="Google" id="ProtNLM"/>
    </source>
</evidence>
<keyword evidence="2" id="KW-1185">Reference proteome</keyword>
<comment type="caution">
    <text evidence="1">The sequence shown here is derived from an EMBL/GenBank/DDBJ whole genome shotgun (WGS) entry which is preliminary data.</text>
</comment>
<dbReference type="EMBL" id="VZQQ01000002">
    <property type="protein sequence ID" value="MBC8745658.1"/>
    <property type="molecule type" value="Genomic_DNA"/>
</dbReference>
<reference evidence="1 2" key="1">
    <citation type="submission" date="2019-09" db="EMBL/GenBank/DDBJ databases">
        <title>Paraburkholderia podalyriae sp. nov., A South African Podalyria-associated rhizobium.</title>
        <authorList>
            <person name="Mavima L."/>
            <person name="Beukes C.W."/>
            <person name="Palmer M."/>
            <person name="De Meyer S.E."/>
            <person name="James E.K."/>
            <person name="Maluk M."/>
            <person name="Avontuur J.R."/>
            <person name="Chan W.Y."/>
            <person name="Venter S.N."/>
            <person name="Steenkamp E.T."/>
        </authorList>
    </citation>
    <scope>NUCLEOTIDE SEQUENCE [LARGE SCALE GENOMIC DNA]</scope>
    <source>
        <strain evidence="1 2">WC7.3b</strain>
    </source>
</reference>
<gene>
    <name evidence="1" type="ORF">F6X42_03115</name>
</gene>
<dbReference type="RefSeq" id="WP_187632795.1">
    <property type="nucleotide sequence ID" value="NZ_VZQQ01000002.1"/>
</dbReference>
<evidence type="ECO:0000313" key="1">
    <source>
        <dbReference type="EMBL" id="MBC8745658.1"/>
    </source>
</evidence>
<dbReference type="Proteomes" id="UP000736373">
    <property type="component" value="Unassembled WGS sequence"/>
</dbReference>
<evidence type="ECO:0000313" key="2">
    <source>
        <dbReference type="Proteomes" id="UP000736373"/>
    </source>
</evidence>
<protein>
    <recommendedName>
        <fullName evidence="3">Transposase</fullName>
    </recommendedName>
</protein>
<organism evidence="1 2">
    <name type="scientific">Paraburkholderia podalyriae</name>
    <dbReference type="NCBI Taxonomy" id="1938811"/>
    <lineage>
        <taxon>Bacteria</taxon>
        <taxon>Pseudomonadati</taxon>
        <taxon>Pseudomonadota</taxon>
        <taxon>Betaproteobacteria</taxon>
        <taxon>Burkholderiales</taxon>
        <taxon>Burkholderiaceae</taxon>
        <taxon>Paraburkholderia</taxon>
    </lineage>
</organism>
<sequence>MNGTKPAGTRRVLAAHVVETELEHLDWATRQPALHVFDTGYWRRRVLAVKGRFELTGRQLMQLEKILLRLGPSTE</sequence>
<accession>A0ABR7PIN7</accession>
<name>A0ABR7PIN7_9BURK</name>
<proteinExistence type="predicted"/>